<comment type="caution">
    <text evidence="3">The sequence shown here is derived from an EMBL/GenBank/DDBJ whole genome shotgun (WGS) entry which is preliminary data.</text>
</comment>
<evidence type="ECO:0000259" key="2">
    <source>
        <dbReference type="SMART" id="SM00829"/>
    </source>
</evidence>
<dbReference type="Pfam" id="PF13602">
    <property type="entry name" value="ADH_zinc_N_2"/>
    <property type="match status" value="1"/>
</dbReference>
<evidence type="ECO:0000313" key="3">
    <source>
        <dbReference type="EMBL" id="MFC5911238.1"/>
    </source>
</evidence>
<keyword evidence="4" id="KW-1185">Reference proteome</keyword>
<reference evidence="4" key="1">
    <citation type="journal article" date="2019" name="Int. J. Syst. Evol. Microbiol.">
        <title>The Global Catalogue of Microorganisms (GCM) 10K type strain sequencing project: providing services to taxonomists for standard genome sequencing and annotation.</title>
        <authorList>
            <consortium name="The Broad Institute Genomics Platform"/>
            <consortium name="The Broad Institute Genome Sequencing Center for Infectious Disease"/>
            <person name="Wu L."/>
            <person name="Ma J."/>
        </authorList>
    </citation>
    <scope>NUCLEOTIDE SEQUENCE [LARGE SCALE GENOMIC DNA]</scope>
    <source>
        <strain evidence="4">JCM 4816</strain>
    </source>
</reference>
<dbReference type="Gene3D" id="3.40.50.720">
    <property type="entry name" value="NAD(P)-binding Rossmann-like Domain"/>
    <property type="match status" value="1"/>
</dbReference>
<feature type="domain" description="Enoyl reductase (ER)" evidence="2">
    <location>
        <begin position="10"/>
        <end position="306"/>
    </location>
</feature>
<accession>A0ABW1GAH5</accession>
<name>A0ABW1GAH5_9ACTN</name>
<dbReference type="SMART" id="SM00829">
    <property type="entry name" value="PKS_ER"/>
    <property type="match status" value="1"/>
</dbReference>
<dbReference type="Gene3D" id="3.90.180.10">
    <property type="entry name" value="Medium-chain alcohol dehydrogenases, catalytic domain"/>
    <property type="match status" value="1"/>
</dbReference>
<keyword evidence="1" id="KW-0521">NADP</keyword>
<dbReference type="InterPro" id="IPR011032">
    <property type="entry name" value="GroES-like_sf"/>
</dbReference>
<gene>
    <name evidence="3" type="ORF">ACFP3V_29040</name>
</gene>
<proteinExistence type="predicted"/>
<evidence type="ECO:0000256" key="1">
    <source>
        <dbReference type="ARBA" id="ARBA00022857"/>
    </source>
</evidence>
<sequence>MRAVIVESFGEPEAAKVSELPLPEPGAGEVRIRVTGAAVHPADLLTRSGALAGVLPEQPHYRLGWDLAGTVDAVGEGVTSFRAGDRVVGLSDWFAALNGTQAEYVVLPAGSVAAAPSSVPAETAATLPLNGLTALQALDLLGLDRGQTLLVTGAAGGVGGFAVQLAVGRGLRVLGLAGSQDKEFVTGAGAEWIERGDDAADHVRAAVPGGVDGVFDTALIGAPALAAFRDGLVFVNVFPPAAPAAERGVRVDSVGVQSNGAQLAELVRLVDEGALTLRLAATLPAEEVPAAHTRLGAGGSRGGIVLTF</sequence>
<dbReference type="GO" id="GO:0016491">
    <property type="term" value="F:oxidoreductase activity"/>
    <property type="evidence" value="ECO:0007669"/>
    <property type="project" value="UniProtKB-KW"/>
</dbReference>
<dbReference type="InterPro" id="IPR036291">
    <property type="entry name" value="NAD(P)-bd_dom_sf"/>
</dbReference>
<dbReference type="InterPro" id="IPR051603">
    <property type="entry name" value="Zinc-ADH_QOR/CCCR"/>
</dbReference>
<dbReference type="Proteomes" id="UP001596174">
    <property type="component" value="Unassembled WGS sequence"/>
</dbReference>
<dbReference type="InterPro" id="IPR013154">
    <property type="entry name" value="ADH-like_N"/>
</dbReference>
<dbReference type="EC" id="1.-.-.-" evidence="3"/>
<protein>
    <submittedName>
        <fullName evidence="3">NADP-dependent oxidoreductase</fullName>
        <ecNumber evidence="3">1.-.-.-</ecNumber>
    </submittedName>
</protein>
<dbReference type="InterPro" id="IPR020843">
    <property type="entry name" value="ER"/>
</dbReference>
<dbReference type="CDD" id="cd05289">
    <property type="entry name" value="MDR_like_2"/>
    <property type="match status" value="1"/>
</dbReference>
<evidence type="ECO:0000313" key="4">
    <source>
        <dbReference type="Proteomes" id="UP001596174"/>
    </source>
</evidence>
<organism evidence="3 4">
    <name type="scientific">Streptacidiphilus monticola</name>
    <dbReference type="NCBI Taxonomy" id="2161674"/>
    <lineage>
        <taxon>Bacteria</taxon>
        <taxon>Bacillati</taxon>
        <taxon>Actinomycetota</taxon>
        <taxon>Actinomycetes</taxon>
        <taxon>Kitasatosporales</taxon>
        <taxon>Streptomycetaceae</taxon>
        <taxon>Streptacidiphilus</taxon>
    </lineage>
</organism>
<dbReference type="SUPFAM" id="SSF50129">
    <property type="entry name" value="GroES-like"/>
    <property type="match status" value="1"/>
</dbReference>
<dbReference type="RefSeq" id="WP_380589840.1">
    <property type="nucleotide sequence ID" value="NZ_JBHSQJ010000150.1"/>
</dbReference>
<keyword evidence="3" id="KW-0560">Oxidoreductase</keyword>
<dbReference type="Pfam" id="PF08240">
    <property type="entry name" value="ADH_N"/>
    <property type="match status" value="1"/>
</dbReference>
<dbReference type="SUPFAM" id="SSF51735">
    <property type="entry name" value="NAD(P)-binding Rossmann-fold domains"/>
    <property type="match status" value="1"/>
</dbReference>
<dbReference type="EMBL" id="JBHSQJ010000150">
    <property type="protein sequence ID" value="MFC5911238.1"/>
    <property type="molecule type" value="Genomic_DNA"/>
</dbReference>
<dbReference type="PANTHER" id="PTHR44154">
    <property type="entry name" value="QUINONE OXIDOREDUCTASE"/>
    <property type="match status" value="1"/>
</dbReference>
<dbReference type="PANTHER" id="PTHR44154:SF1">
    <property type="entry name" value="QUINONE OXIDOREDUCTASE"/>
    <property type="match status" value="1"/>
</dbReference>